<dbReference type="RefSeq" id="WP_369342405.1">
    <property type="nucleotide sequence ID" value="NZ_CP129675.1"/>
</dbReference>
<protein>
    <submittedName>
        <fullName evidence="3">Uncharacterized protein</fullName>
    </submittedName>
</protein>
<evidence type="ECO:0000313" key="2">
    <source>
        <dbReference type="EMBL" id="XDS48374.1"/>
    </source>
</evidence>
<proteinExistence type="predicted"/>
<organism evidence="3">
    <name type="scientific">Bifidobacterium fermentum</name>
    <dbReference type="NCBI Taxonomy" id="3059035"/>
    <lineage>
        <taxon>Bacteria</taxon>
        <taxon>Bacillati</taxon>
        <taxon>Actinomycetota</taxon>
        <taxon>Actinomycetes</taxon>
        <taxon>Bifidobacteriales</taxon>
        <taxon>Bifidobacteriaceae</taxon>
        <taxon>Bifidobacterium</taxon>
    </lineage>
</organism>
<evidence type="ECO:0000313" key="3">
    <source>
        <dbReference type="EMBL" id="XDS51442.1"/>
    </source>
</evidence>
<dbReference type="EMBL" id="CP129682">
    <property type="protein sequence ID" value="XDS48374.1"/>
    <property type="molecule type" value="Genomic_DNA"/>
</dbReference>
<reference evidence="3" key="1">
    <citation type="submission" date="2023-07" db="EMBL/GenBank/DDBJ databases">
        <title>Bifidobacterium aquikefiriaerophilum sp. nov. and Bifidobacterium eccum sp. nov., isolated from water kefir.</title>
        <authorList>
            <person name="Breselge S."/>
            <person name="Bellassi P."/>
            <person name="Barcenilla C."/>
            <person name="Alvarez-Ordonez A."/>
            <person name="Morelli L."/>
            <person name="Cotter P.D."/>
        </authorList>
    </citation>
    <scope>NUCLEOTIDE SEQUENCE</scope>
    <source>
        <strain evidence="3">WK012_4_13</strain>
        <strain evidence="2">WK013_4_14</strain>
        <strain evidence="1">WK048_4_13</strain>
    </source>
</reference>
<name>A0AB39UQA6_9BIFI</name>
<gene>
    <name evidence="3" type="ORF">QN062_04560</name>
    <name evidence="2" type="ORF">QN216_08575</name>
    <name evidence="1" type="ORF">QN217_01890</name>
</gene>
<evidence type="ECO:0000313" key="1">
    <source>
        <dbReference type="EMBL" id="XDS46920.1"/>
    </source>
</evidence>
<dbReference type="KEGG" id="bfk:QN062_04560"/>
<accession>A0AB39UQA6</accession>
<sequence length="162" mass="18163">MIESGVSSVSSVSIHRRSSPIVLRLPDPKGVIGIHDGLLNADGLNAARQVVRSLKAKGAFEPGLIDDGQSTVLWFFNPMPTDHCVCQRERVALLLMIIGINKIDARTILLMCRIRVGVFKYGCGNERLLWKVNLTWHSRARETMAKLLLRRNRIPTPIWIQA</sequence>
<dbReference type="EMBL" id="CP129683">
    <property type="protein sequence ID" value="XDS51442.1"/>
    <property type="molecule type" value="Genomic_DNA"/>
</dbReference>
<dbReference type="AlphaFoldDB" id="A0AB39UQA6"/>
<dbReference type="EMBL" id="CP129675">
    <property type="protein sequence ID" value="XDS46920.1"/>
    <property type="molecule type" value="Genomic_DNA"/>
</dbReference>